<sequence length="931" mass="108214">MKSTPNSFTPYLAYSASAGSGKTFALAVRYISLLFMGEEPQSILAATFTNKAAKEMRERVLDSLRLLSDDKNRPFLDAISKETGFSREEILSKQPIVLESFLTNSNFIVTLDSFFASILRSSSFEIGLEPEFAIKERGNDKLEEIFLTELDKRGLLHSLVELSISIGDRQFSNIFNLMEKLYKIDPLLPNRDREICNLQDIEIDINRIRLRLLDLVTSSGASKSAIKNFQEENIKLFFKKPLFKKESLLEHSHYKKYVILYPEIDVLYQELKIFLSKWAEYQESLILNNLFEVYSYYKNANISNAQSSNILSFDDLSYFTYRLLTNKDLKEFIYFKIDSKFKHILLDEFQDTSTLQYLMLEPLIDEIFAGVGQGDFRSFFYVGDTKQSLYRFRGGVEELFDKVASNYGVKIEQMDTNYRSSKYVVEQVNYWFNNNMKDYTPQKSREDALNGFVEVIEPINDEGETILLQAIDTAKEMIKNGISLDKITFLVFTNSDGEILQNLCHFNKIDTVLKTSSSLQKIPKIASIVAVMEYLFYNKSKYYSAYLSAFLENIEICEDFDFSWFNPYMRPFDVIDRLIREFGYFNKDPNILKLLNFSSKYSDIPSFTDEFSSASLSVASNTLHGALIMTIHSSKGLEFENVIIIDKLKRENSDKEPLLFDYNDKLFVDKIYYRISGRENFDEKYKNILEARKIASHKDSLNLLYVALTRAIEQMVVIKKKDKSRFDMIGMDIIKIGVPIVKETPPVIKKEIDIKPLVINYYGRQDTKQDKDKKTDEVEIEVKDYDAINFGLALHYLLELLRDFNIESISEALESSKNHYGLVVENELWKDIEDRASNLITNIEFQNILKDAKIYKEQSISYLGELKQIDLLLEYENSYTIIDYKSSKKFEDKHKQQVSHYCRAIQSIGKKETKGIIIYLLKDRIEIINIT</sequence>
<keyword evidence="9" id="KW-0234">DNA repair</keyword>
<evidence type="ECO:0000256" key="10">
    <source>
        <dbReference type="ARBA" id="ARBA00023235"/>
    </source>
</evidence>
<dbReference type="Pfam" id="PF13361">
    <property type="entry name" value="UvrD_C"/>
    <property type="match status" value="1"/>
</dbReference>
<dbReference type="EMBL" id="FPHG01000068">
    <property type="protein sequence ID" value="SFV64959.1"/>
    <property type="molecule type" value="Genomic_DNA"/>
</dbReference>
<accession>A0A1W1CGQ5</accession>
<comment type="catalytic activity">
    <reaction evidence="13">
        <text>ATP + H2O = ADP + phosphate + H(+)</text>
        <dbReference type="Rhea" id="RHEA:13065"/>
        <dbReference type="ChEBI" id="CHEBI:15377"/>
        <dbReference type="ChEBI" id="CHEBI:15378"/>
        <dbReference type="ChEBI" id="CHEBI:30616"/>
        <dbReference type="ChEBI" id="CHEBI:43474"/>
        <dbReference type="ChEBI" id="CHEBI:456216"/>
        <dbReference type="EC" id="5.6.2.4"/>
    </reaction>
</comment>
<dbReference type="GO" id="GO:0043138">
    <property type="term" value="F:3'-5' DNA helicase activity"/>
    <property type="evidence" value="ECO:0007669"/>
    <property type="project" value="UniProtKB-EC"/>
</dbReference>
<proteinExistence type="predicted"/>
<dbReference type="InterPro" id="IPR000212">
    <property type="entry name" value="DNA_helicase_UvrD/REP"/>
</dbReference>
<evidence type="ECO:0000256" key="3">
    <source>
        <dbReference type="ARBA" id="ARBA00022763"/>
    </source>
</evidence>
<keyword evidence="3" id="KW-0227">DNA damage</keyword>
<feature type="domain" description="UvrD-like helicase ATP-binding" evidence="14">
    <location>
        <begin position="1"/>
        <end position="421"/>
    </location>
</feature>
<evidence type="ECO:0000259" key="14">
    <source>
        <dbReference type="PROSITE" id="PS51198"/>
    </source>
</evidence>
<gene>
    <name evidence="15" type="ORF">MNB_SV-9-1718</name>
</gene>
<protein>
    <recommendedName>
        <fullName evidence="12">DNA 3'-5' helicase</fullName>
        <ecNumber evidence="12">5.6.2.4</ecNumber>
    </recommendedName>
</protein>
<dbReference type="InterPro" id="IPR014017">
    <property type="entry name" value="DNA_helicase_UvrD-like_C"/>
</dbReference>
<dbReference type="SUPFAM" id="SSF52980">
    <property type="entry name" value="Restriction endonuclease-like"/>
    <property type="match status" value="1"/>
</dbReference>
<dbReference type="PROSITE" id="PS51198">
    <property type="entry name" value="UVRD_HELICASE_ATP_BIND"/>
    <property type="match status" value="1"/>
</dbReference>
<evidence type="ECO:0000256" key="12">
    <source>
        <dbReference type="ARBA" id="ARBA00034808"/>
    </source>
</evidence>
<keyword evidence="6" id="KW-0269">Exonuclease</keyword>
<dbReference type="Gene3D" id="3.90.320.10">
    <property type="match status" value="1"/>
</dbReference>
<dbReference type="AlphaFoldDB" id="A0A1W1CGQ5"/>
<keyword evidence="4" id="KW-0378">Hydrolase</keyword>
<evidence type="ECO:0000256" key="7">
    <source>
        <dbReference type="ARBA" id="ARBA00022840"/>
    </source>
</evidence>
<reference evidence="15" key="1">
    <citation type="submission" date="2016-10" db="EMBL/GenBank/DDBJ databases">
        <authorList>
            <person name="de Groot N.N."/>
        </authorList>
    </citation>
    <scope>NUCLEOTIDE SEQUENCE</scope>
</reference>
<dbReference type="GO" id="GO:0005524">
    <property type="term" value="F:ATP binding"/>
    <property type="evidence" value="ECO:0007669"/>
    <property type="project" value="UniProtKB-KW"/>
</dbReference>
<evidence type="ECO:0000256" key="9">
    <source>
        <dbReference type="ARBA" id="ARBA00023204"/>
    </source>
</evidence>
<evidence type="ECO:0000256" key="6">
    <source>
        <dbReference type="ARBA" id="ARBA00022839"/>
    </source>
</evidence>
<dbReference type="GO" id="GO:0005829">
    <property type="term" value="C:cytosol"/>
    <property type="evidence" value="ECO:0007669"/>
    <property type="project" value="TreeGrafter"/>
</dbReference>
<keyword evidence="1" id="KW-0540">Nuclease</keyword>
<dbReference type="InterPro" id="IPR011604">
    <property type="entry name" value="PDDEXK-like_dom_sf"/>
</dbReference>
<dbReference type="Gene3D" id="3.40.50.300">
    <property type="entry name" value="P-loop containing nucleotide triphosphate hydrolases"/>
    <property type="match status" value="4"/>
</dbReference>
<dbReference type="EC" id="5.6.2.4" evidence="12"/>
<evidence type="ECO:0000256" key="2">
    <source>
        <dbReference type="ARBA" id="ARBA00022741"/>
    </source>
</evidence>
<keyword evidence="2" id="KW-0547">Nucleotide-binding</keyword>
<keyword evidence="8" id="KW-0238">DNA-binding</keyword>
<dbReference type="GO" id="GO:0003677">
    <property type="term" value="F:DNA binding"/>
    <property type="evidence" value="ECO:0007669"/>
    <property type="project" value="UniProtKB-KW"/>
</dbReference>
<dbReference type="InterPro" id="IPR011335">
    <property type="entry name" value="Restrct_endonuc-II-like"/>
</dbReference>
<evidence type="ECO:0000256" key="8">
    <source>
        <dbReference type="ARBA" id="ARBA00023125"/>
    </source>
</evidence>
<evidence type="ECO:0000256" key="1">
    <source>
        <dbReference type="ARBA" id="ARBA00022722"/>
    </source>
</evidence>
<dbReference type="Pfam" id="PF00580">
    <property type="entry name" value="UvrD-helicase"/>
    <property type="match status" value="1"/>
</dbReference>
<dbReference type="InterPro" id="IPR027417">
    <property type="entry name" value="P-loop_NTPase"/>
</dbReference>
<evidence type="ECO:0000256" key="4">
    <source>
        <dbReference type="ARBA" id="ARBA00022801"/>
    </source>
</evidence>
<keyword evidence="5 15" id="KW-0347">Helicase</keyword>
<dbReference type="GO" id="GO:0000725">
    <property type="term" value="P:recombinational repair"/>
    <property type="evidence" value="ECO:0007669"/>
    <property type="project" value="TreeGrafter"/>
</dbReference>
<evidence type="ECO:0000256" key="11">
    <source>
        <dbReference type="ARBA" id="ARBA00034617"/>
    </source>
</evidence>
<dbReference type="InterPro" id="IPR022765">
    <property type="entry name" value="Dna2/Cas4_DUF83"/>
</dbReference>
<dbReference type="NCBIfam" id="NF010485">
    <property type="entry name" value="PRK13909.1-2"/>
    <property type="match status" value="1"/>
</dbReference>
<dbReference type="SUPFAM" id="SSF52540">
    <property type="entry name" value="P-loop containing nucleoside triphosphate hydrolases"/>
    <property type="match status" value="1"/>
</dbReference>
<organism evidence="15">
    <name type="scientific">hydrothermal vent metagenome</name>
    <dbReference type="NCBI Taxonomy" id="652676"/>
    <lineage>
        <taxon>unclassified sequences</taxon>
        <taxon>metagenomes</taxon>
        <taxon>ecological metagenomes</taxon>
    </lineage>
</organism>
<dbReference type="PANTHER" id="PTHR11070:SF67">
    <property type="entry name" value="DNA 3'-5' HELICASE"/>
    <property type="match status" value="1"/>
</dbReference>
<evidence type="ECO:0000313" key="15">
    <source>
        <dbReference type="EMBL" id="SFV64959.1"/>
    </source>
</evidence>
<dbReference type="GO" id="GO:0004527">
    <property type="term" value="F:exonuclease activity"/>
    <property type="evidence" value="ECO:0007669"/>
    <property type="project" value="UniProtKB-KW"/>
</dbReference>
<evidence type="ECO:0000256" key="5">
    <source>
        <dbReference type="ARBA" id="ARBA00022806"/>
    </source>
</evidence>
<keyword evidence="7" id="KW-0067">ATP-binding</keyword>
<name>A0A1W1CGQ5_9ZZZZ</name>
<dbReference type="InterPro" id="IPR014016">
    <property type="entry name" value="UvrD-like_ATP-bd"/>
</dbReference>
<evidence type="ECO:0000256" key="13">
    <source>
        <dbReference type="ARBA" id="ARBA00048988"/>
    </source>
</evidence>
<comment type="catalytic activity">
    <reaction evidence="11">
        <text>Couples ATP hydrolysis with the unwinding of duplex DNA by translocating in the 3'-5' direction.</text>
        <dbReference type="EC" id="5.6.2.4"/>
    </reaction>
</comment>
<dbReference type="Pfam" id="PF01930">
    <property type="entry name" value="Cas_Cas4"/>
    <property type="match status" value="1"/>
</dbReference>
<keyword evidence="10" id="KW-0413">Isomerase</keyword>
<dbReference type="PANTHER" id="PTHR11070">
    <property type="entry name" value="UVRD / RECB / PCRA DNA HELICASE FAMILY MEMBER"/>
    <property type="match status" value="1"/>
</dbReference>